<dbReference type="PANTHER" id="PTHR43224:SF1">
    <property type="entry name" value="AMIDINOTRANSFERASE"/>
    <property type="match status" value="1"/>
</dbReference>
<dbReference type="EMBL" id="BAABFC010000028">
    <property type="protein sequence ID" value="GAA4503949.1"/>
    <property type="molecule type" value="Genomic_DNA"/>
</dbReference>
<gene>
    <name evidence="1" type="ORF">GCM10023095_31050</name>
</gene>
<dbReference type="PANTHER" id="PTHR43224">
    <property type="entry name" value="AMIDINOTRANSFERASE"/>
    <property type="match status" value="1"/>
</dbReference>
<dbReference type="Gene3D" id="3.75.10.10">
    <property type="entry name" value="L-arginine/glycine Amidinotransferase, Chain A"/>
    <property type="match status" value="1"/>
</dbReference>
<proteinExistence type="predicted"/>
<evidence type="ECO:0000313" key="2">
    <source>
        <dbReference type="Proteomes" id="UP001501321"/>
    </source>
</evidence>
<accession>A0ABP8QIT0</accession>
<dbReference type="NCBIfam" id="NF046062">
    <property type="entry name" value="citrull_CtlX"/>
    <property type="match status" value="1"/>
</dbReference>
<evidence type="ECO:0000313" key="1">
    <source>
        <dbReference type="EMBL" id="GAA4503949.1"/>
    </source>
</evidence>
<dbReference type="PIRSF" id="PIRSF028188">
    <property type="entry name" value="Amdntrnsf_FN0238"/>
    <property type="match status" value="1"/>
</dbReference>
<organism evidence="1 2">
    <name type="scientific">Pseudaeromonas paramecii</name>
    <dbReference type="NCBI Taxonomy" id="2138166"/>
    <lineage>
        <taxon>Bacteria</taxon>
        <taxon>Pseudomonadati</taxon>
        <taxon>Pseudomonadota</taxon>
        <taxon>Gammaproteobacteria</taxon>
        <taxon>Aeromonadales</taxon>
        <taxon>Aeromonadaceae</taxon>
        <taxon>Pseudaeromonas</taxon>
    </lineage>
</organism>
<protein>
    <submittedName>
        <fullName evidence="1">Arginine deiminase-related protein</fullName>
    </submittedName>
</protein>
<dbReference type="RefSeq" id="WP_345014775.1">
    <property type="nucleotide sequence ID" value="NZ_BAABFC010000028.1"/>
</dbReference>
<dbReference type="InterPro" id="IPR014541">
    <property type="entry name" value="Amdntrnsf_FN0238"/>
</dbReference>
<name>A0ABP8QIT0_9GAMM</name>
<comment type="caution">
    <text evidence="1">The sequence shown here is derived from an EMBL/GenBank/DDBJ whole genome shotgun (WGS) entry which is preliminary data.</text>
</comment>
<dbReference type="Proteomes" id="UP001501321">
    <property type="component" value="Unassembled WGS sequence"/>
</dbReference>
<dbReference type="SUPFAM" id="SSF55909">
    <property type="entry name" value="Pentein"/>
    <property type="match status" value="1"/>
</dbReference>
<dbReference type="Pfam" id="PF19420">
    <property type="entry name" value="DDAH_eukar"/>
    <property type="match status" value="1"/>
</dbReference>
<reference evidence="2" key="1">
    <citation type="journal article" date="2019" name="Int. J. Syst. Evol. Microbiol.">
        <title>The Global Catalogue of Microorganisms (GCM) 10K type strain sequencing project: providing services to taxonomists for standard genome sequencing and annotation.</title>
        <authorList>
            <consortium name="The Broad Institute Genomics Platform"/>
            <consortium name="The Broad Institute Genome Sequencing Center for Infectious Disease"/>
            <person name="Wu L."/>
            <person name="Ma J."/>
        </authorList>
    </citation>
    <scope>NUCLEOTIDE SEQUENCE [LARGE SCALE GENOMIC DNA]</scope>
    <source>
        <strain evidence="2">JCM 32226</strain>
    </source>
</reference>
<keyword evidence="2" id="KW-1185">Reference proteome</keyword>
<sequence length="313" mass="35049">MQTTQQILMIRPARFSANPQTLASNAFQHPAAADELAASRAQAEFDAYVALLREAGVSVWVEQDSGELATPDSLFPNNWVSFHADGSAILYPMEAPNRRLERNRHILDKLAEAFCLEQVHDLSDFEQQGRFLEGTGSMVLDRQHRIAYLCRSSRSHPEVMEEVSRRLGYRPFWFSAQDAKGQPIYHTNVLMSVGRHLAVVCLEAIPDAAERAELCRLLASTNKMLLPITLDQLQAFAGNLLELRSDRGEALLAMSRRAWDALSQQQQRELERHGRPLLADLDTIETLGGGGARCMIAEIHLPQREPVRAEQAA</sequence>